<dbReference type="Proteomes" id="UP001152795">
    <property type="component" value="Unassembled WGS sequence"/>
</dbReference>
<keyword evidence="2" id="KW-1185">Reference proteome</keyword>
<sequence>LKEAVLEKMESKEKKQEEITRNVNHKKWHSEWWERKATYICGLWCRKKLRRNI</sequence>
<accession>A0A6S7KLT3</accession>
<evidence type="ECO:0000313" key="1">
    <source>
        <dbReference type="EMBL" id="CAB4021468.1"/>
    </source>
</evidence>
<organism evidence="1 2">
    <name type="scientific">Paramuricea clavata</name>
    <name type="common">Red gorgonian</name>
    <name type="synonym">Violescent sea-whip</name>
    <dbReference type="NCBI Taxonomy" id="317549"/>
    <lineage>
        <taxon>Eukaryota</taxon>
        <taxon>Metazoa</taxon>
        <taxon>Cnidaria</taxon>
        <taxon>Anthozoa</taxon>
        <taxon>Octocorallia</taxon>
        <taxon>Malacalcyonacea</taxon>
        <taxon>Plexauridae</taxon>
        <taxon>Paramuricea</taxon>
    </lineage>
</organism>
<name>A0A6S7KLT3_PARCT</name>
<dbReference type="EMBL" id="CACRXK020011450">
    <property type="protein sequence ID" value="CAB4021468.1"/>
    <property type="molecule type" value="Genomic_DNA"/>
</dbReference>
<evidence type="ECO:0000313" key="2">
    <source>
        <dbReference type="Proteomes" id="UP001152795"/>
    </source>
</evidence>
<comment type="caution">
    <text evidence="1">The sequence shown here is derived from an EMBL/GenBank/DDBJ whole genome shotgun (WGS) entry which is preliminary data.</text>
</comment>
<protein>
    <submittedName>
        <fullName evidence="1">Uncharacterized protein</fullName>
    </submittedName>
</protein>
<reference evidence="1" key="1">
    <citation type="submission" date="2020-04" db="EMBL/GenBank/DDBJ databases">
        <authorList>
            <person name="Alioto T."/>
            <person name="Alioto T."/>
            <person name="Gomez Garrido J."/>
        </authorList>
    </citation>
    <scope>NUCLEOTIDE SEQUENCE</scope>
    <source>
        <strain evidence="1">A484AB</strain>
    </source>
</reference>
<proteinExistence type="predicted"/>
<feature type="non-terminal residue" evidence="1">
    <location>
        <position position="1"/>
    </location>
</feature>
<dbReference type="AlphaFoldDB" id="A0A6S7KLT3"/>
<gene>
    <name evidence="1" type="ORF">PACLA_8A075311</name>
</gene>